<evidence type="ECO:0000256" key="1">
    <source>
        <dbReference type="SAM" id="MobiDB-lite"/>
    </source>
</evidence>
<evidence type="ECO:0000313" key="4">
    <source>
        <dbReference type="Proteomes" id="UP001279734"/>
    </source>
</evidence>
<feature type="compositionally biased region" description="Basic and acidic residues" evidence="1">
    <location>
        <begin position="102"/>
        <end position="111"/>
    </location>
</feature>
<keyword evidence="2" id="KW-0472">Membrane</keyword>
<dbReference type="EMBL" id="BSYO01000004">
    <property type="protein sequence ID" value="GMH03219.1"/>
    <property type="molecule type" value="Genomic_DNA"/>
</dbReference>
<comment type="caution">
    <text evidence="3">The sequence shown here is derived from an EMBL/GenBank/DDBJ whole genome shotgun (WGS) entry which is preliminary data.</text>
</comment>
<feature type="compositionally biased region" description="Acidic residues" evidence="1">
    <location>
        <begin position="112"/>
        <end position="144"/>
    </location>
</feature>
<keyword evidence="4" id="KW-1185">Reference proteome</keyword>
<accession>A0AAD3S2Z2</accession>
<keyword evidence="2" id="KW-0812">Transmembrane</keyword>
<proteinExistence type="predicted"/>
<gene>
    <name evidence="3" type="ORF">Nepgr_005058</name>
</gene>
<dbReference type="AlphaFoldDB" id="A0AAD3S2Z2"/>
<protein>
    <submittedName>
        <fullName evidence="3">Uncharacterized protein</fullName>
    </submittedName>
</protein>
<reference evidence="3" key="1">
    <citation type="submission" date="2023-05" db="EMBL/GenBank/DDBJ databases">
        <title>Nepenthes gracilis genome sequencing.</title>
        <authorList>
            <person name="Fukushima K."/>
        </authorList>
    </citation>
    <scope>NUCLEOTIDE SEQUENCE</scope>
    <source>
        <strain evidence="3">SING2019-196</strain>
    </source>
</reference>
<feature type="transmembrane region" description="Helical" evidence="2">
    <location>
        <begin position="20"/>
        <end position="37"/>
    </location>
</feature>
<dbReference type="Proteomes" id="UP001279734">
    <property type="component" value="Unassembled WGS sequence"/>
</dbReference>
<evidence type="ECO:0000313" key="3">
    <source>
        <dbReference type="EMBL" id="GMH03219.1"/>
    </source>
</evidence>
<feature type="compositionally biased region" description="Polar residues" evidence="1">
    <location>
        <begin position="145"/>
        <end position="160"/>
    </location>
</feature>
<dbReference type="PANTHER" id="PTHR33700:SF4">
    <property type="entry name" value="MYB-LIKE PROTEIN X"/>
    <property type="match status" value="1"/>
</dbReference>
<feature type="region of interest" description="Disordered" evidence="1">
    <location>
        <begin position="77"/>
        <end position="160"/>
    </location>
</feature>
<sequence length="160" mass="18204">MLKQSTSRNQRSKALKIKHALQICLLLVISIWILHQLKLFLNNESKNGGIFPLGRPETTQIGHEDLRLSRKSLIRQGGKIADTQNGRRYETEQYSTSEIEGGEGRDENSEIDREDEEPERIEDLMDENSEEAEDGSDQQEEAIDSSESSFDQEGNQLLEA</sequence>
<organism evidence="3 4">
    <name type="scientific">Nepenthes gracilis</name>
    <name type="common">Slender pitcher plant</name>
    <dbReference type="NCBI Taxonomy" id="150966"/>
    <lineage>
        <taxon>Eukaryota</taxon>
        <taxon>Viridiplantae</taxon>
        <taxon>Streptophyta</taxon>
        <taxon>Embryophyta</taxon>
        <taxon>Tracheophyta</taxon>
        <taxon>Spermatophyta</taxon>
        <taxon>Magnoliopsida</taxon>
        <taxon>eudicotyledons</taxon>
        <taxon>Gunneridae</taxon>
        <taxon>Pentapetalae</taxon>
        <taxon>Caryophyllales</taxon>
        <taxon>Nepenthaceae</taxon>
        <taxon>Nepenthes</taxon>
    </lineage>
</organism>
<name>A0AAD3S2Z2_NEPGR</name>
<dbReference type="PANTHER" id="PTHR33700">
    <property type="entry name" value="MYB-LIKE PROTEIN X"/>
    <property type="match status" value="1"/>
</dbReference>
<keyword evidence="2" id="KW-1133">Transmembrane helix</keyword>
<evidence type="ECO:0000256" key="2">
    <source>
        <dbReference type="SAM" id="Phobius"/>
    </source>
</evidence>